<comment type="caution">
    <text evidence="2">The sequence shown here is derived from an EMBL/GenBank/DDBJ whole genome shotgun (WGS) entry which is preliminary data.</text>
</comment>
<reference evidence="2 3" key="1">
    <citation type="journal article" date="2013" name="Stand. Genomic Sci.">
        <title>Genomic Encyclopedia of Type Strains, Phase I: The one thousand microbial genomes (KMG-I) project.</title>
        <authorList>
            <person name="Kyrpides N.C."/>
            <person name="Woyke T."/>
            <person name="Eisen J.A."/>
            <person name="Garrity G."/>
            <person name="Lilburn T.G."/>
            <person name="Beck B.J."/>
            <person name="Whitman W.B."/>
            <person name="Hugenholtz P."/>
            <person name="Klenk H.P."/>
        </authorList>
    </citation>
    <scope>NUCLEOTIDE SEQUENCE [LARGE SCALE GENOMIC DNA]</scope>
    <source>
        <strain evidence="2 3">DSM 45044</strain>
    </source>
</reference>
<evidence type="ECO:0000256" key="1">
    <source>
        <dbReference type="SAM" id="MobiDB-lite"/>
    </source>
</evidence>
<proteinExistence type="predicted"/>
<dbReference type="RefSeq" id="WP_147141903.1">
    <property type="nucleotide sequence ID" value="NZ_BAABIJ010000003.1"/>
</dbReference>
<gene>
    <name evidence="2" type="ORF">LX16_4248</name>
</gene>
<dbReference type="EMBL" id="VLLL01000007">
    <property type="protein sequence ID" value="TWJ10824.1"/>
    <property type="molecule type" value="Genomic_DNA"/>
</dbReference>
<feature type="region of interest" description="Disordered" evidence="1">
    <location>
        <begin position="318"/>
        <end position="342"/>
    </location>
</feature>
<evidence type="ECO:0000313" key="3">
    <source>
        <dbReference type="Proteomes" id="UP000321617"/>
    </source>
</evidence>
<feature type="compositionally biased region" description="Gly residues" evidence="1">
    <location>
        <begin position="319"/>
        <end position="328"/>
    </location>
</feature>
<organism evidence="2 3">
    <name type="scientific">Stackebrandtia albiflava</name>
    <dbReference type="NCBI Taxonomy" id="406432"/>
    <lineage>
        <taxon>Bacteria</taxon>
        <taxon>Bacillati</taxon>
        <taxon>Actinomycetota</taxon>
        <taxon>Actinomycetes</taxon>
        <taxon>Glycomycetales</taxon>
        <taxon>Glycomycetaceae</taxon>
        <taxon>Stackebrandtia</taxon>
    </lineage>
</organism>
<dbReference type="AlphaFoldDB" id="A0A562UYV5"/>
<sequence length="342" mass="35414">MSGLDPIDDVLASVSGDGYIERLNGKISELMQKLRDGDGAISEEGSGGDPSQPYLSTDHLTEVLTDLVSVDPASFDAAITAYSAASLRLGADQLHDEAVEEVNPDTSAASRVTDYVQKALDTVAGDGTPGDPGWSGASATAFEENFAKFYVGPGQAVVNQRWMINSLQVTMEAHRAVHARARADVEELVDKALEAAGMGDDLSPGGTAEAFVTVVAAVVGVAAAGVGATTAWPIVAAATSGAASILGASEPEEPTKYDLSGEGAYWLFFDIQSAAESIKTARDGREDTIQSTVETLTEKFGQVRAKIVGPEVLDARGGSPIGYQGGEGGLDDDYVDGYHPPA</sequence>
<dbReference type="Proteomes" id="UP000321617">
    <property type="component" value="Unassembled WGS sequence"/>
</dbReference>
<name>A0A562UYV5_9ACTN</name>
<protein>
    <submittedName>
        <fullName evidence="2">Uncharacterized protein</fullName>
    </submittedName>
</protein>
<accession>A0A562UYV5</accession>
<dbReference type="OrthoDB" id="9821084at2"/>
<keyword evidence="3" id="KW-1185">Reference proteome</keyword>
<evidence type="ECO:0000313" key="2">
    <source>
        <dbReference type="EMBL" id="TWJ10824.1"/>
    </source>
</evidence>